<dbReference type="NCBIfam" id="NF008712">
    <property type="entry name" value="PRK11715.1-1"/>
    <property type="match status" value="1"/>
</dbReference>
<dbReference type="RefSeq" id="WP_160627762.1">
    <property type="nucleotide sequence ID" value="NZ_CP047593.1"/>
</dbReference>
<dbReference type="Proteomes" id="UP000464954">
    <property type="component" value="Chromosome"/>
</dbReference>
<keyword evidence="1" id="KW-1133">Transmembrane helix</keyword>
<dbReference type="KEGG" id="taer:GT409_05605"/>
<dbReference type="GO" id="GO:0005886">
    <property type="term" value="C:plasma membrane"/>
    <property type="evidence" value="ECO:0007669"/>
    <property type="project" value="TreeGrafter"/>
</dbReference>
<feature type="transmembrane region" description="Helical" evidence="1">
    <location>
        <begin position="330"/>
        <end position="349"/>
    </location>
</feature>
<dbReference type="PIRSF" id="PIRSF004548">
    <property type="entry name" value="CreD"/>
    <property type="match status" value="1"/>
</dbReference>
<dbReference type="PANTHER" id="PTHR30092">
    <property type="entry name" value="INNER MEMBRANE PROTEIN CRED"/>
    <property type="match status" value="1"/>
</dbReference>
<dbReference type="EMBL" id="CP047593">
    <property type="protein sequence ID" value="QHI68945.1"/>
    <property type="molecule type" value="Genomic_DNA"/>
</dbReference>
<accession>A0A6P1MCX6</accession>
<sequence length="440" mass="48980">MQDRMFFKLLILGGVSILMLVALKSIGGVTHERKERQLEVEKDIASSYAGPQLVVGPFVVIDYQETWLERQYNDEKNLWYDQECSAPRSALFYPETLFYDGNLAVQERYRGIFKANVFRSTGQQSGVISFPDQKILHTQEKSIVEPTAARVCMLISDPRGIASVSDLKWGEQALKVEAGSRFRDLKGIRAEINDVSSLWNQEFNLALDLDLNGTGQIRFVPLGSTNRYKLASAWPHPSFIGDFLATNRSVSDTGFSAEWNVNELACSARQELSAGQFSKLQAFGVALIDPVNPYPMTDRALKYGFLFIFITFAAFFLFELIRCLKIHPIQYGFVGLAQALFFLLLLSLSEHIGFGVAYLVGTLATVGLISVYLCSVLKGLGRGLLFGGILSVLYAVLYGLLQSEDHALVAGTVLLFSLLALIMLLTRKVDWYNLDGSAKQ</sequence>
<keyword evidence="3" id="KW-1185">Reference proteome</keyword>
<dbReference type="Pfam" id="PF06123">
    <property type="entry name" value="CreD"/>
    <property type="match status" value="1"/>
</dbReference>
<evidence type="ECO:0000313" key="3">
    <source>
        <dbReference type="Proteomes" id="UP000464954"/>
    </source>
</evidence>
<feature type="transmembrane region" description="Helical" evidence="1">
    <location>
        <begin position="355"/>
        <end position="377"/>
    </location>
</feature>
<feature type="transmembrane region" description="Helical" evidence="1">
    <location>
        <begin position="300"/>
        <end position="318"/>
    </location>
</feature>
<dbReference type="AlphaFoldDB" id="A0A6P1MCX6"/>
<dbReference type="InterPro" id="IPR010364">
    <property type="entry name" value="Uncharacterised_IM_CreD"/>
</dbReference>
<name>A0A6P1MCX6_9BACT</name>
<feature type="transmembrane region" description="Helical" evidence="1">
    <location>
        <begin position="407"/>
        <end position="425"/>
    </location>
</feature>
<organism evidence="2 3">
    <name type="scientific">Tichowtungia aerotolerans</name>
    <dbReference type="NCBI Taxonomy" id="2697043"/>
    <lineage>
        <taxon>Bacteria</taxon>
        <taxon>Pseudomonadati</taxon>
        <taxon>Kiritimatiellota</taxon>
        <taxon>Tichowtungiia</taxon>
        <taxon>Tichowtungiales</taxon>
        <taxon>Tichowtungiaceae</taxon>
        <taxon>Tichowtungia</taxon>
    </lineage>
</organism>
<evidence type="ECO:0000256" key="1">
    <source>
        <dbReference type="SAM" id="Phobius"/>
    </source>
</evidence>
<gene>
    <name evidence="2" type="primary">creD</name>
    <name evidence="2" type="ORF">GT409_05605</name>
</gene>
<reference evidence="2 3" key="1">
    <citation type="submission" date="2020-01" db="EMBL/GenBank/DDBJ databases">
        <title>Ponticoccus aerotolerans gen. nov., sp. nov., an anaerobic bacterium and proposal of Ponticoccusceae fam. nov., Ponticoccusles ord. nov. and Ponticoccuse classis nov. in the phylum Kiritimatiellaeota.</title>
        <authorList>
            <person name="Zhou L.Y."/>
            <person name="Du Z.J."/>
        </authorList>
    </citation>
    <scope>NUCLEOTIDE SEQUENCE [LARGE SCALE GENOMIC DNA]</scope>
    <source>
        <strain evidence="2 3">S-5007</strain>
    </source>
</reference>
<proteinExistence type="predicted"/>
<keyword evidence="1" id="KW-0812">Transmembrane</keyword>
<dbReference type="PANTHER" id="PTHR30092:SF0">
    <property type="entry name" value="INNER MEMBRANE PROTEIN CRED"/>
    <property type="match status" value="1"/>
</dbReference>
<feature type="transmembrane region" description="Helical" evidence="1">
    <location>
        <begin position="384"/>
        <end position="401"/>
    </location>
</feature>
<evidence type="ECO:0000313" key="2">
    <source>
        <dbReference type="EMBL" id="QHI68945.1"/>
    </source>
</evidence>
<protein>
    <submittedName>
        <fullName evidence="2">Cell envelope integrity protein CreD</fullName>
    </submittedName>
</protein>
<keyword evidence="1" id="KW-0472">Membrane</keyword>